<dbReference type="InterPro" id="IPR029058">
    <property type="entry name" value="AB_hydrolase_fold"/>
</dbReference>
<reference evidence="2 3" key="1">
    <citation type="journal article" date="2019" name="Sci. Rep.">
        <title>A high-quality genome of Eragrostis curvula grass provides insights into Poaceae evolution and supports new strategies to enhance forage quality.</title>
        <authorList>
            <person name="Carballo J."/>
            <person name="Santos B.A.C.M."/>
            <person name="Zappacosta D."/>
            <person name="Garbus I."/>
            <person name="Selva J.P."/>
            <person name="Gallo C.A."/>
            <person name="Diaz A."/>
            <person name="Albertini E."/>
            <person name="Caccamo M."/>
            <person name="Echenique V."/>
        </authorList>
    </citation>
    <scope>NUCLEOTIDE SEQUENCE [LARGE SCALE GENOMIC DNA]</scope>
    <source>
        <strain evidence="3">cv. Victoria</strain>
        <tissue evidence="2">Leaf</tissue>
    </source>
</reference>
<dbReference type="SUPFAM" id="SSF53474">
    <property type="entry name" value="alpha/beta-Hydrolases"/>
    <property type="match status" value="1"/>
</dbReference>
<evidence type="ECO:0000313" key="2">
    <source>
        <dbReference type="EMBL" id="TVU09860.1"/>
    </source>
</evidence>
<dbReference type="AlphaFoldDB" id="A0A5J9TEM9"/>
<proteinExistence type="predicted"/>
<name>A0A5J9TEM9_9POAL</name>
<dbReference type="Gene3D" id="3.40.50.1820">
    <property type="entry name" value="alpha/beta hydrolase"/>
    <property type="match status" value="1"/>
</dbReference>
<dbReference type="Gramene" id="TVU09860">
    <property type="protein sequence ID" value="TVU09860"/>
    <property type="gene ID" value="EJB05_43357"/>
</dbReference>
<evidence type="ECO:0000259" key="1">
    <source>
        <dbReference type="Pfam" id="PF07859"/>
    </source>
</evidence>
<protein>
    <recommendedName>
        <fullName evidence="1">Alpha/beta hydrolase fold-3 domain-containing protein</fullName>
    </recommendedName>
</protein>
<gene>
    <name evidence="2" type="ORF">EJB05_43357</name>
</gene>
<keyword evidence="3" id="KW-1185">Reference proteome</keyword>
<organism evidence="2 3">
    <name type="scientific">Eragrostis curvula</name>
    <name type="common">weeping love grass</name>
    <dbReference type="NCBI Taxonomy" id="38414"/>
    <lineage>
        <taxon>Eukaryota</taxon>
        <taxon>Viridiplantae</taxon>
        <taxon>Streptophyta</taxon>
        <taxon>Embryophyta</taxon>
        <taxon>Tracheophyta</taxon>
        <taxon>Spermatophyta</taxon>
        <taxon>Magnoliopsida</taxon>
        <taxon>Liliopsida</taxon>
        <taxon>Poales</taxon>
        <taxon>Poaceae</taxon>
        <taxon>PACMAD clade</taxon>
        <taxon>Chloridoideae</taxon>
        <taxon>Eragrostideae</taxon>
        <taxon>Eragrostidinae</taxon>
        <taxon>Eragrostis</taxon>
    </lineage>
</organism>
<dbReference type="InterPro" id="IPR050466">
    <property type="entry name" value="Carboxylest/Gibb_receptor"/>
</dbReference>
<dbReference type="OrthoDB" id="408631at2759"/>
<dbReference type="Pfam" id="PF07859">
    <property type="entry name" value="Abhydrolase_3"/>
    <property type="match status" value="1"/>
</dbReference>
<feature type="domain" description="Alpha/beta hydrolase fold-3" evidence="1">
    <location>
        <begin position="82"/>
        <end position="303"/>
    </location>
</feature>
<evidence type="ECO:0000313" key="3">
    <source>
        <dbReference type="Proteomes" id="UP000324897"/>
    </source>
</evidence>
<dbReference type="PANTHER" id="PTHR23024:SF392">
    <property type="entry name" value="OS09G0462200 PROTEIN"/>
    <property type="match status" value="1"/>
</dbReference>
<dbReference type="EMBL" id="RWGY01000039">
    <property type="protein sequence ID" value="TVU09860.1"/>
    <property type="molecule type" value="Genomic_DNA"/>
</dbReference>
<sequence length="389" mass="41363">MADSGASDDEVVFEIEHCIRFFKNGRVERFFGSDPVPASTDAATGVASKDRAISPNVSVRLYLPPAAKEAGDNGGKKKVPVLVYFHGGGFCLHTAFNFVFHGYLSSLAARTGAIVVSVDYRLAPEHPIPAAYEDAWQAVVWVASHASGSGEESWLADHADFSRLCLAGESSGANIAHHMAMRAGTEELPHGARIRGIALIHPYFLGAGKVPSEDNDPVMAKNVVTMWSMVCPGTTGVDDPRINPLAAGAPALDALACGHVLVCVADKDVVCDRGIAYGEGLRASGWAGEVEILEVAGQGHCFHLVDFACADAVTQDDAIARLVLVRPLEKETKTLLGEVHCIPVFSVGEMSSSFGTFSGLDSCPFCSGESLKKVRSRLIYCQITWLSLS</sequence>
<dbReference type="InterPro" id="IPR013094">
    <property type="entry name" value="AB_hydrolase_3"/>
</dbReference>
<accession>A0A5J9TEM9</accession>
<dbReference type="PANTHER" id="PTHR23024">
    <property type="entry name" value="ARYLACETAMIDE DEACETYLASE"/>
    <property type="match status" value="1"/>
</dbReference>
<dbReference type="Proteomes" id="UP000324897">
    <property type="component" value="Chromosome 3"/>
</dbReference>
<comment type="caution">
    <text evidence="2">The sequence shown here is derived from an EMBL/GenBank/DDBJ whole genome shotgun (WGS) entry which is preliminary data.</text>
</comment>
<feature type="non-terminal residue" evidence="2">
    <location>
        <position position="1"/>
    </location>
</feature>
<dbReference type="GO" id="GO:0016787">
    <property type="term" value="F:hydrolase activity"/>
    <property type="evidence" value="ECO:0007669"/>
    <property type="project" value="InterPro"/>
</dbReference>